<evidence type="ECO:0000256" key="4">
    <source>
        <dbReference type="ARBA" id="ARBA00022691"/>
    </source>
</evidence>
<dbReference type="PIRSF" id="PIRSF029256">
    <property type="entry name" value="SpoU_TrmH_prd"/>
    <property type="match status" value="1"/>
</dbReference>
<dbReference type="OrthoDB" id="9789043at2"/>
<comment type="similarity">
    <text evidence="6">Belongs to the class IV-like SAM-binding methyltransferase superfamily. RNA methyltransferase TrmH family. TrmL subfamily.</text>
</comment>
<dbReference type="NCBIfam" id="TIGR00185">
    <property type="entry name" value="tRNA_yibK_trmL"/>
    <property type="match status" value="1"/>
</dbReference>
<dbReference type="PANTHER" id="PTHR42971:SF1">
    <property type="entry name" value="TRNA (CYTIDINE(34)-2'-O)-METHYLTRANSFERASE"/>
    <property type="match status" value="1"/>
</dbReference>
<evidence type="ECO:0000256" key="2">
    <source>
        <dbReference type="ARBA" id="ARBA00022603"/>
    </source>
</evidence>
<feature type="binding site" evidence="6 7">
    <location>
        <position position="83"/>
    </location>
    <ligand>
        <name>S-adenosyl-L-methionine</name>
        <dbReference type="ChEBI" id="CHEBI:59789"/>
    </ligand>
</feature>
<dbReference type="Proteomes" id="UP000219374">
    <property type="component" value="Unassembled WGS sequence"/>
</dbReference>
<dbReference type="GO" id="GO:0141102">
    <property type="term" value="F:tRNA (5-carboxymethylaminomethyluridine(34)-2'-O)-methyltransferase activity"/>
    <property type="evidence" value="ECO:0007669"/>
    <property type="project" value="RHEA"/>
</dbReference>
<comment type="catalytic activity">
    <reaction evidence="6">
        <text>cytidine(34) in tRNA + S-adenosyl-L-methionine = 2'-O-methylcytidine(34) in tRNA + S-adenosyl-L-homocysteine + H(+)</text>
        <dbReference type="Rhea" id="RHEA:43084"/>
        <dbReference type="Rhea" id="RHEA-COMP:10331"/>
        <dbReference type="Rhea" id="RHEA-COMP:10332"/>
        <dbReference type="ChEBI" id="CHEBI:15378"/>
        <dbReference type="ChEBI" id="CHEBI:57856"/>
        <dbReference type="ChEBI" id="CHEBI:59789"/>
        <dbReference type="ChEBI" id="CHEBI:74495"/>
        <dbReference type="ChEBI" id="CHEBI:82748"/>
        <dbReference type="EC" id="2.1.1.207"/>
    </reaction>
</comment>
<feature type="binding site" evidence="6 7">
    <location>
        <position position="105"/>
    </location>
    <ligand>
        <name>S-adenosyl-L-methionine</name>
        <dbReference type="ChEBI" id="CHEBI:59789"/>
    </ligand>
</feature>
<keyword evidence="5 6" id="KW-0819">tRNA processing</keyword>
<keyword evidence="10" id="KW-1185">Reference proteome</keyword>
<dbReference type="CDD" id="cd18094">
    <property type="entry name" value="SpoU-like_TrmL"/>
    <property type="match status" value="1"/>
</dbReference>
<reference evidence="9 10" key="1">
    <citation type="submission" date="2017-09" db="EMBL/GenBank/DDBJ databases">
        <authorList>
            <person name="Ehlers B."/>
            <person name="Leendertz F.H."/>
        </authorList>
    </citation>
    <scope>NUCLEOTIDE SEQUENCE [LARGE SCALE GENOMIC DNA]</scope>
    <source>
        <strain evidence="9 10">CGMCC 1.10978</strain>
    </source>
</reference>
<keyword evidence="2 6" id="KW-0489">Methyltransferase</keyword>
<sequence length="159" mass="17817">MTTSLDIDVLLYQPEIPPNTGNIIRLCANTGARLHLIQPLGFDLDDRQLRRAGLDYHEYATLQVHANLDSAIAAIRPRRLFALSTRGQRRYDQPAYAAGDAFLFGPETRGLPQDVLDGLPAEQRLRLPMRPDNRSLNLSNTVAIVVFEAWRQHGFNGGQ</sequence>
<dbReference type="InterPro" id="IPR001537">
    <property type="entry name" value="SpoU_MeTrfase"/>
</dbReference>
<dbReference type="SUPFAM" id="SSF75217">
    <property type="entry name" value="alpha/beta knot"/>
    <property type="match status" value="1"/>
</dbReference>
<keyword evidence="1 6" id="KW-0963">Cytoplasm</keyword>
<comment type="function">
    <text evidence="6">Methylates the ribose at the nucleotide 34 wobble position in the two leucyl isoacceptors tRNA(Leu)(CmAA) and tRNA(Leu)(cmnm5UmAA). Catalyzes the methyl transfer from S-adenosyl-L-methionine to the 2'-OH of the wobble nucleotide.</text>
</comment>
<dbReference type="InterPro" id="IPR029028">
    <property type="entry name" value="Alpha/beta_knot_MTases"/>
</dbReference>
<keyword evidence="4 6" id="KW-0949">S-adenosyl-L-methionine</keyword>
<accession>A0A286D9U7</accession>
<name>A0A286D9U7_9GAMM</name>
<gene>
    <name evidence="6" type="primary">trmL</name>
    <name evidence="9" type="ORF">SAMN06296416_10792</name>
</gene>
<dbReference type="HAMAP" id="MF_01885">
    <property type="entry name" value="tRNA_methyltr_TrmL"/>
    <property type="match status" value="1"/>
</dbReference>
<dbReference type="AlphaFoldDB" id="A0A286D9U7"/>
<evidence type="ECO:0000313" key="9">
    <source>
        <dbReference type="EMBL" id="SOD55414.1"/>
    </source>
</evidence>
<evidence type="ECO:0000256" key="5">
    <source>
        <dbReference type="ARBA" id="ARBA00022694"/>
    </source>
</evidence>
<evidence type="ECO:0000256" key="3">
    <source>
        <dbReference type="ARBA" id="ARBA00022679"/>
    </source>
</evidence>
<feature type="binding site" evidence="6 7">
    <location>
        <position position="127"/>
    </location>
    <ligand>
        <name>S-adenosyl-L-methionine</name>
        <dbReference type="ChEBI" id="CHEBI:59789"/>
    </ligand>
</feature>
<evidence type="ECO:0000259" key="8">
    <source>
        <dbReference type="Pfam" id="PF00588"/>
    </source>
</evidence>
<dbReference type="InterPro" id="IPR016914">
    <property type="entry name" value="TrmL"/>
</dbReference>
<dbReference type="GO" id="GO:0042802">
    <property type="term" value="F:identical protein binding"/>
    <property type="evidence" value="ECO:0007669"/>
    <property type="project" value="UniProtKB-ARBA"/>
</dbReference>
<evidence type="ECO:0000256" key="1">
    <source>
        <dbReference type="ARBA" id="ARBA00022490"/>
    </source>
</evidence>
<evidence type="ECO:0000256" key="7">
    <source>
        <dbReference type="PIRSR" id="PIRSR029256-1"/>
    </source>
</evidence>
<dbReference type="FunFam" id="3.40.1280.10:FF:000002">
    <property type="entry name" value="Peptidylprolyl isomerase"/>
    <property type="match status" value="1"/>
</dbReference>
<evidence type="ECO:0000256" key="6">
    <source>
        <dbReference type="HAMAP-Rule" id="MF_01885"/>
    </source>
</evidence>
<dbReference type="Gene3D" id="3.40.1280.10">
    <property type="match status" value="1"/>
</dbReference>
<evidence type="ECO:0000313" key="10">
    <source>
        <dbReference type="Proteomes" id="UP000219374"/>
    </source>
</evidence>
<feature type="domain" description="tRNA/rRNA methyltransferase SpoU type" evidence="8">
    <location>
        <begin position="8"/>
        <end position="146"/>
    </location>
</feature>
<dbReference type="EMBL" id="OCND01000007">
    <property type="protein sequence ID" value="SOD55414.1"/>
    <property type="molecule type" value="Genomic_DNA"/>
</dbReference>
<comment type="catalytic activity">
    <reaction evidence="6">
        <text>5-carboxymethylaminomethyluridine(34) in tRNA(Leu) + S-adenosyl-L-methionine = 5-carboxymethylaminomethyl-2'-O-methyluridine(34) in tRNA(Leu) + S-adenosyl-L-homocysteine + H(+)</text>
        <dbReference type="Rhea" id="RHEA:43088"/>
        <dbReference type="Rhea" id="RHEA-COMP:10333"/>
        <dbReference type="Rhea" id="RHEA-COMP:10334"/>
        <dbReference type="ChEBI" id="CHEBI:15378"/>
        <dbReference type="ChEBI" id="CHEBI:57856"/>
        <dbReference type="ChEBI" id="CHEBI:59789"/>
        <dbReference type="ChEBI" id="CHEBI:74508"/>
        <dbReference type="ChEBI" id="CHEBI:74511"/>
        <dbReference type="EC" id="2.1.1.207"/>
    </reaction>
</comment>
<dbReference type="GO" id="GO:0141098">
    <property type="term" value="F:tRNA (cytidine(34)-2'-O)-methyltransferase activity"/>
    <property type="evidence" value="ECO:0007669"/>
    <property type="project" value="RHEA"/>
</dbReference>
<dbReference type="EC" id="2.1.1.207" evidence="6"/>
<comment type="subcellular location">
    <subcellularLocation>
        <location evidence="6">Cytoplasm</location>
    </subcellularLocation>
</comment>
<dbReference type="GO" id="GO:0003723">
    <property type="term" value="F:RNA binding"/>
    <property type="evidence" value="ECO:0007669"/>
    <property type="project" value="InterPro"/>
</dbReference>
<dbReference type="GO" id="GO:0002131">
    <property type="term" value="P:wobble position cytosine ribose methylation"/>
    <property type="evidence" value="ECO:0007669"/>
    <property type="project" value="TreeGrafter"/>
</dbReference>
<feature type="binding site" evidence="6 7">
    <location>
        <position position="135"/>
    </location>
    <ligand>
        <name>S-adenosyl-L-methionine</name>
        <dbReference type="ChEBI" id="CHEBI:59789"/>
    </ligand>
</feature>
<proteinExistence type="inferred from homology"/>
<dbReference type="GO" id="GO:0002132">
    <property type="term" value="P:wobble position uridine ribose methylation"/>
    <property type="evidence" value="ECO:0007669"/>
    <property type="project" value="TreeGrafter"/>
</dbReference>
<dbReference type="GO" id="GO:0005737">
    <property type="term" value="C:cytoplasm"/>
    <property type="evidence" value="ECO:0007669"/>
    <property type="project" value="UniProtKB-SubCell"/>
</dbReference>
<keyword evidence="3 6" id="KW-0808">Transferase</keyword>
<dbReference type="RefSeq" id="WP_097122670.1">
    <property type="nucleotide sequence ID" value="NZ_OCND01000007.1"/>
</dbReference>
<organism evidence="9 10">
    <name type="scientific">Pseudoxanthomonas wuyuanensis</name>
    <dbReference type="NCBI Taxonomy" id="1073196"/>
    <lineage>
        <taxon>Bacteria</taxon>
        <taxon>Pseudomonadati</taxon>
        <taxon>Pseudomonadota</taxon>
        <taxon>Gammaproteobacteria</taxon>
        <taxon>Lysobacterales</taxon>
        <taxon>Lysobacteraceae</taxon>
        <taxon>Pseudoxanthomonas</taxon>
    </lineage>
</organism>
<comment type="subunit">
    <text evidence="6">Homodimer.</text>
</comment>
<dbReference type="InterPro" id="IPR029026">
    <property type="entry name" value="tRNA_m1G_MTases_N"/>
</dbReference>
<protein>
    <recommendedName>
        <fullName evidence="6">tRNA (cytidine(34)-2'-O)-methyltransferase</fullName>
        <ecNumber evidence="6">2.1.1.207</ecNumber>
    </recommendedName>
    <alternativeName>
        <fullName evidence="6">tRNA (cytidine/uridine-2'-O-)-methyltransferase TrmL</fullName>
    </alternativeName>
</protein>
<dbReference type="Pfam" id="PF00588">
    <property type="entry name" value="SpoU_methylase"/>
    <property type="match status" value="1"/>
</dbReference>
<dbReference type="PANTHER" id="PTHR42971">
    <property type="entry name" value="TRNA (CYTIDINE(34)-2'-O)-METHYLTRANSFERASE"/>
    <property type="match status" value="1"/>
</dbReference>